<dbReference type="Gene3D" id="3.90.550.40">
    <property type="match status" value="1"/>
</dbReference>
<gene>
    <name evidence="1" type="ORF">CYJ98_010695</name>
</gene>
<dbReference type="RefSeq" id="WP_101756172.1">
    <property type="nucleotide sequence ID" value="NZ_CP136962.1"/>
</dbReference>
<evidence type="ECO:0000313" key="2">
    <source>
        <dbReference type="Proteomes" id="UP000234781"/>
    </source>
</evidence>
<protein>
    <submittedName>
        <fullName evidence="1">Uncharacterized protein</fullName>
    </submittedName>
</protein>
<dbReference type="Proteomes" id="UP000234781">
    <property type="component" value="Chromosome"/>
</dbReference>
<reference evidence="2" key="1">
    <citation type="submission" date="2017-12" db="EMBL/GenBank/DDBJ databases">
        <title>Phylogenetic diversity of female urinary microbiome.</title>
        <authorList>
            <person name="Thomas-White K."/>
            <person name="Wolfe A.J."/>
        </authorList>
    </citation>
    <scope>NUCLEOTIDE SEQUENCE [LARGE SCALE GENOMIC DNA]</scope>
    <source>
        <strain evidence="2">UMB0023</strain>
    </source>
</reference>
<sequence>MLPESALAEMYPVIMTPSHDGKYFHNYTLSLLNIVHTNASLGLPLQVMMQRGESLITRARNNCVAKFLENKEWTHLFWIDSDIGFSPDSFYRLLLADKDVVAGVYPLKRENWPQAGLPAGMTQADFERMYTSYTVNTNDKNENGEIVLKVDEEGFMKVHDAPTGFMVIKRSVFEKMIEAYPELNYVSDSDYSPENKGLHYRFFDCMVDPESKRYLSEDYTFCHLWRQIGGEVYVDVQSNLTHQGAKVYRGSFAESLQTNVANAVYAPEGTTMRLELAAPLHANPRGAE</sequence>
<dbReference type="AlphaFoldDB" id="A0A9X7I4K7"/>
<accession>A0A9X7I4K7</accession>
<dbReference type="InterPro" id="IPR029044">
    <property type="entry name" value="Nucleotide-diphossugar_trans"/>
</dbReference>
<dbReference type="EMBL" id="CP136962">
    <property type="protein sequence ID" value="WOS98008.1"/>
    <property type="molecule type" value="Genomic_DNA"/>
</dbReference>
<proteinExistence type="predicted"/>
<organism evidence="1 2">
    <name type="scientific">Neisseria perflava</name>
    <dbReference type="NCBI Taxonomy" id="33053"/>
    <lineage>
        <taxon>Bacteria</taxon>
        <taxon>Pseudomonadati</taxon>
        <taxon>Pseudomonadota</taxon>
        <taxon>Betaproteobacteria</taxon>
        <taxon>Neisseriales</taxon>
        <taxon>Neisseriaceae</taxon>
        <taxon>Neisseria</taxon>
    </lineage>
</organism>
<keyword evidence="2" id="KW-1185">Reference proteome</keyword>
<dbReference type="SUPFAM" id="SSF53448">
    <property type="entry name" value="Nucleotide-diphospho-sugar transferases"/>
    <property type="match status" value="1"/>
</dbReference>
<evidence type="ECO:0000313" key="1">
    <source>
        <dbReference type="EMBL" id="WOS98008.1"/>
    </source>
</evidence>
<name>A0A9X7I4K7_NEIPE</name>